<dbReference type="GO" id="GO:0003677">
    <property type="term" value="F:DNA binding"/>
    <property type="evidence" value="ECO:0007669"/>
    <property type="project" value="InterPro"/>
</dbReference>
<protein>
    <recommendedName>
        <fullName evidence="4">Zinc finger CHC2-type domain-containing protein</fullName>
    </recommendedName>
</protein>
<dbReference type="EMBL" id="BMGG01000011">
    <property type="protein sequence ID" value="GGC90544.1"/>
    <property type="molecule type" value="Genomic_DNA"/>
</dbReference>
<comment type="caution">
    <text evidence="5">The sequence shown here is derived from an EMBL/GenBank/DDBJ whole genome shotgun (WGS) entry which is preliminary data.</text>
</comment>
<feature type="domain" description="Zinc finger CHC2-type" evidence="4">
    <location>
        <begin position="36"/>
        <end position="90"/>
    </location>
</feature>
<gene>
    <name evidence="5" type="ORF">GCM10010994_55450</name>
</gene>
<proteinExistence type="predicted"/>
<dbReference type="Proteomes" id="UP000637002">
    <property type="component" value="Unassembled WGS sequence"/>
</dbReference>
<evidence type="ECO:0000256" key="1">
    <source>
        <dbReference type="ARBA" id="ARBA00022723"/>
    </source>
</evidence>
<name>A0A916UWR6_9HYPH</name>
<accession>A0A916UWR6</accession>
<evidence type="ECO:0000313" key="6">
    <source>
        <dbReference type="Proteomes" id="UP000637002"/>
    </source>
</evidence>
<dbReference type="GO" id="GO:0006269">
    <property type="term" value="P:DNA replication, synthesis of primer"/>
    <property type="evidence" value="ECO:0007669"/>
    <property type="project" value="TreeGrafter"/>
</dbReference>
<reference evidence="5" key="2">
    <citation type="submission" date="2020-09" db="EMBL/GenBank/DDBJ databases">
        <authorList>
            <person name="Sun Q."/>
            <person name="Zhou Y."/>
        </authorList>
    </citation>
    <scope>NUCLEOTIDE SEQUENCE</scope>
    <source>
        <strain evidence="5">CGMCC 1.12919</strain>
    </source>
</reference>
<dbReference type="InterPro" id="IPR055570">
    <property type="entry name" value="DUF7146"/>
</dbReference>
<reference evidence="5" key="1">
    <citation type="journal article" date="2014" name="Int. J. Syst. Evol. Microbiol.">
        <title>Complete genome sequence of Corynebacterium casei LMG S-19264T (=DSM 44701T), isolated from a smear-ripened cheese.</title>
        <authorList>
            <consortium name="US DOE Joint Genome Institute (JGI-PGF)"/>
            <person name="Walter F."/>
            <person name="Albersmeier A."/>
            <person name="Kalinowski J."/>
            <person name="Ruckert C."/>
        </authorList>
    </citation>
    <scope>NUCLEOTIDE SEQUENCE</scope>
    <source>
        <strain evidence="5">CGMCC 1.12919</strain>
    </source>
</reference>
<dbReference type="RefSeq" id="WP_188612411.1">
    <property type="nucleotide sequence ID" value="NZ_BMGG01000011.1"/>
</dbReference>
<keyword evidence="3" id="KW-0862">Zinc</keyword>
<sequence>MAAFSPDQIDELKQRASISQVFERAGFRLRGAGNVRWCLSPFNAEKTPSCKVDEGRGSFYCFSSGQSGDVVDAIMHFRGVRFREAVEQLGGVQPVSDDERAVYAQRCREQREREAAEAAKTRSAVERMFAAAAPIAGTHAEAYFRARGLECIDRMSADLRFAPRLRYQGFRDEDDPDGTDLGEFPAVLAAIRDVDRAVIGIHRTYLDPERPAKLRPPGDQTRNKAKKVFGKAGGGLIWLSPMAEKLAMGEGIETSQSAYELGLVDESWAIASAVSLGNLAGGSTGTVPHPTRKRPDGKPYLIPNGEPDHDRPGVILPDQVEEVRLLGDGDSEQVMTRARLVVAGRRFRELERRVFVSMAPVDTDWNDQLQIVRRS</sequence>
<evidence type="ECO:0000256" key="2">
    <source>
        <dbReference type="ARBA" id="ARBA00022771"/>
    </source>
</evidence>
<dbReference type="SUPFAM" id="SSF57783">
    <property type="entry name" value="Zinc beta-ribbon"/>
    <property type="match status" value="1"/>
</dbReference>
<keyword evidence="6" id="KW-1185">Reference proteome</keyword>
<keyword evidence="2" id="KW-0863">Zinc-finger</keyword>
<dbReference type="PANTHER" id="PTHR30313:SF2">
    <property type="entry name" value="DNA PRIMASE"/>
    <property type="match status" value="1"/>
</dbReference>
<dbReference type="Gene3D" id="3.90.580.10">
    <property type="entry name" value="Zinc finger, CHC2-type domain"/>
    <property type="match status" value="1"/>
</dbReference>
<dbReference type="InterPro" id="IPR036977">
    <property type="entry name" value="DNA_primase_Znf_CHC2"/>
</dbReference>
<dbReference type="Pfam" id="PF01807">
    <property type="entry name" value="Zn_ribbon_DnaG"/>
    <property type="match status" value="1"/>
</dbReference>
<dbReference type="InterPro" id="IPR002694">
    <property type="entry name" value="Znf_CHC2"/>
</dbReference>
<evidence type="ECO:0000313" key="5">
    <source>
        <dbReference type="EMBL" id="GGC90544.1"/>
    </source>
</evidence>
<organism evidence="5 6">
    <name type="scientific">Chelatococcus reniformis</name>
    <dbReference type="NCBI Taxonomy" id="1494448"/>
    <lineage>
        <taxon>Bacteria</taxon>
        <taxon>Pseudomonadati</taxon>
        <taxon>Pseudomonadota</taxon>
        <taxon>Alphaproteobacteria</taxon>
        <taxon>Hyphomicrobiales</taxon>
        <taxon>Chelatococcaceae</taxon>
        <taxon>Chelatococcus</taxon>
    </lineage>
</organism>
<evidence type="ECO:0000259" key="4">
    <source>
        <dbReference type="SMART" id="SM00400"/>
    </source>
</evidence>
<dbReference type="GO" id="GO:0005737">
    <property type="term" value="C:cytoplasm"/>
    <property type="evidence" value="ECO:0007669"/>
    <property type="project" value="TreeGrafter"/>
</dbReference>
<dbReference type="GO" id="GO:0003899">
    <property type="term" value="F:DNA-directed RNA polymerase activity"/>
    <property type="evidence" value="ECO:0007669"/>
    <property type="project" value="InterPro"/>
</dbReference>
<dbReference type="InterPro" id="IPR050219">
    <property type="entry name" value="DnaG_primase"/>
</dbReference>
<dbReference type="SMART" id="SM00400">
    <property type="entry name" value="ZnF_CHCC"/>
    <property type="match status" value="1"/>
</dbReference>
<dbReference type="PANTHER" id="PTHR30313">
    <property type="entry name" value="DNA PRIMASE"/>
    <property type="match status" value="1"/>
</dbReference>
<keyword evidence="1" id="KW-0479">Metal-binding</keyword>
<dbReference type="AlphaFoldDB" id="A0A916UWR6"/>
<dbReference type="Pfam" id="PF23639">
    <property type="entry name" value="DUF7146"/>
    <property type="match status" value="1"/>
</dbReference>
<dbReference type="GO" id="GO:0008270">
    <property type="term" value="F:zinc ion binding"/>
    <property type="evidence" value="ECO:0007669"/>
    <property type="project" value="UniProtKB-KW"/>
</dbReference>
<evidence type="ECO:0000256" key="3">
    <source>
        <dbReference type="ARBA" id="ARBA00022833"/>
    </source>
</evidence>